<keyword evidence="2" id="KW-0805">Transcription regulation</keyword>
<comment type="subcellular location">
    <subcellularLocation>
        <location evidence="1">Nucleus</location>
    </subcellularLocation>
</comment>
<reference evidence="8 9" key="1">
    <citation type="submission" date="2020-09" db="EMBL/GenBank/DDBJ databases">
        <title>De no assembly of potato wild relative species, Solanum commersonii.</title>
        <authorList>
            <person name="Cho K."/>
        </authorList>
    </citation>
    <scope>NUCLEOTIDE SEQUENCE [LARGE SCALE GENOMIC DNA]</scope>
    <source>
        <strain evidence="8">LZ3.2</strain>
        <tissue evidence="8">Leaf</tissue>
    </source>
</reference>
<dbReference type="OrthoDB" id="1306135at2759"/>
<dbReference type="PANTHER" id="PTHR31674">
    <property type="entry name" value="B3 DOMAIN-CONTAINING PROTEIN REM-LIKE 3-RELATED"/>
    <property type="match status" value="1"/>
</dbReference>
<evidence type="ECO:0000256" key="1">
    <source>
        <dbReference type="ARBA" id="ARBA00004123"/>
    </source>
</evidence>
<dbReference type="Pfam" id="PF02362">
    <property type="entry name" value="B3"/>
    <property type="match status" value="1"/>
</dbReference>
<keyword evidence="3" id="KW-0238">DNA-binding</keyword>
<dbReference type="GO" id="GO:0003677">
    <property type="term" value="F:DNA binding"/>
    <property type="evidence" value="ECO:0007669"/>
    <property type="project" value="UniProtKB-KW"/>
</dbReference>
<feature type="domain" description="TF-B3" evidence="7">
    <location>
        <begin position="165"/>
        <end position="232"/>
    </location>
</feature>
<dbReference type="EMBL" id="JACXVP010000002">
    <property type="protein sequence ID" value="KAG5621439.1"/>
    <property type="molecule type" value="Genomic_DNA"/>
</dbReference>
<accession>A0A9J6ABY9</accession>
<feature type="region of interest" description="Disordered" evidence="6">
    <location>
        <begin position="51"/>
        <end position="74"/>
    </location>
</feature>
<dbReference type="InterPro" id="IPR039218">
    <property type="entry name" value="REM_fam"/>
</dbReference>
<dbReference type="PANTHER" id="PTHR31674:SF25">
    <property type="entry name" value="B3 DOMAIN-CONTAINING TRANSCRIPTION FACTOR VRN1-LIKE"/>
    <property type="match status" value="1"/>
</dbReference>
<evidence type="ECO:0000259" key="7">
    <source>
        <dbReference type="PROSITE" id="PS50863"/>
    </source>
</evidence>
<dbReference type="Proteomes" id="UP000824120">
    <property type="component" value="Chromosome 2"/>
</dbReference>
<evidence type="ECO:0000256" key="3">
    <source>
        <dbReference type="ARBA" id="ARBA00023125"/>
    </source>
</evidence>
<feature type="compositionally biased region" description="Basic and acidic residues" evidence="6">
    <location>
        <begin position="59"/>
        <end position="74"/>
    </location>
</feature>
<gene>
    <name evidence="8" type="ORF">H5410_006657</name>
</gene>
<evidence type="ECO:0000313" key="8">
    <source>
        <dbReference type="EMBL" id="KAG5621439.1"/>
    </source>
</evidence>
<comment type="caution">
    <text evidence="8">The sequence shown here is derived from an EMBL/GenBank/DDBJ whole genome shotgun (WGS) entry which is preliminary data.</text>
</comment>
<evidence type="ECO:0000256" key="5">
    <source>
        <dbReference type="ARBA" id="ARBA00023242"/>
    </source>
</evidence>
<keyword evidence="9" id="KW-1185">Reference proteome</keyword>
<keyword evidence="5" id="KW-0539">Nucleus</keyword>
<dbReference type="PROSITE" id="PS50863">
    <property type="entry name" value="B3"/>
    <property type="match status" value="1"/>
</dbReference>
<proteinExistence type="predicted"/>
<keyword evidence="4" id="KW-0804">Transcription</keyword>
<dbReference type="InterPro" id="IPR015300">
    <property type="entry name" value="DNA-bd_pseudobarrel_sf"/>
</dbReference>
<sequence length="236" mass="27108">MSWEANIVRKKSNYFICEGEWTQFVVHHQLKLVLAYSQKIDSNISGSHQFEQLSSSSGEKQDAGRKSKRVKTEPIKLSSNTCNVAEEEGVESGNEENGPKKIRFGVVNLNNKDPYYEMVIKKSHSIIFMVKLNNHSIIFMVKLNNLHSLKFFVNFARWADIIGMRKMRLDNGKGKEWQVDIERKQGCVRITSGWPEFKTHNKIATGETYCFKLIQGNDDGNDVLRVQKISEPHSLL</sequence>
<dbReference type="AlphaFoldDB" id="A0A9J6ABY9"/>
<evidence type="ECO:0000256" key="6">
    <source>
        <dbReference type="SAM" id="MobiDB-lite"/>
    </source>
</evidence>
<dbReference type="Gene3D" id="2.40.330.10">
    <property type="entry name" value="DNA-binding pseudobarrel domain"/>
    <property type="match status" value="1"/>
</dbReference>
<evidence type="ECO:0000256" key="4">
    <source>
        <dbReference type="ARBA" id="ARBA00023163"/>
    </source>
</evidence>
<evidence type="ECO:0000256" key="2">
    <source>
        <dbReference type="ARBA" id="ARBA00023015"/>
    </source>
</evidence>
<name>A0A9J6ABY9_SOLCO</name>
<dbReference type="InterPro" id="IPR003340">
    <property type="entry name" value="B3_DNA-bd"/>
</dbReference>
<evidence type="ECO:0000313" key="9">
    <source>
        <dbReference type="Proteomes" id="UP000824120"/>
    </source>
</evidence>
<dbReference type="GO" id="GO:0005634">
    <property type="term" value="C:nucleus"/>
    <property type="evidence" value="ECO:0007669"/>
    <property type="project" value="UniProtKB-SubCell"/>
</dbReference>
<organism evidence="8 9">
    <name type="scientific">Solanum commersonii</name>
    <name type="common">Commerson's wild potato</name>
    <name type="synonym">Commerson's nightshade</name>
    <dbReference type="NCBI Taxonomy" id="4109"/>
    <lineage>
        <taxon>Eukaryota</taxon>
        <taxon>Viridiplantae</taxon>
        <taxon>Streptophyta</taxon>
        <taxon>Embryophyta</taxon>
        <taxon>Tracheophyta</taxon>
        <taxon>Spermatophyta</taxon>
        <taxon>Magnoliopsida</taxon>
        <taxon>eudicotyledons</taxon>
        <taxon>Gunneridae</taxon>
        <taxon>Pentapetalae</taxon>
        <taxon>asterids</taxon>
        <taxon>lamiids</taxon>
        <taxon>Solanales</taxon>
        <taxon>Solanaceae</taxon>
        <taxon>Solanoideae</taxon>
        <taxon>Solaneae</taxon>
        <taxon>Solanum</taxon>
    </lineage>
</organism>
<protein>
    <recommendedName>
        <fullName evidence="7">TF-B3 domain-containing protein</fullName>
    </recommendedName>
</protein>
<dbReference type="SUPFAM" id="SSF101936">
    <property type="entry name" value="DNA-binding pseudobarrel domain"/>
    <property type="match status" value="1"/>
</dbReference>